<dbReference type="InterPro" id="IPR011009">
    <property type="entry name" value="Kinase-like_dom_sf"/>
</dbReference>
<dbReference type="FunFam" id="1.25.40.10:FF:000031">
    <property type="entry name" value="Pentatricopeptide repeat-containing protein mitochondrial"/>
    <property type="match status" value="1"/>
</dbReference>
<dbReference type="PROSITE" id="PS50011">
    <property type="entry name" value="PROTEIN_KINASE_DOM"/>
    <property type="match status" value="1"/>
</dbReference>
<dbReference type="FunFam" id="1.10.510.10:FF:000106">
    <property type="entry name" value="Non-specific serine/threonine protein kinase"/>
    <property type="match status" value="1"/>
</dbReference>
<dbReference type="PROSITE" id="PS51285">
    <property type="entry name" value="AGC_KINASE_CTER"/>
    <property type="match status" value="1"/>
</dbReference>
<keyword evidence="4" id="KW-0808">Transferase</keyword>
<evidence type="ECO:0000313" key="15">
    <source>
        <dbReference type="EMBL" id="KAB1219260.1"/>
    </source>
</evidence>
<evidence type="ECO:0000259" key="13">
    <source>
        <dbReference type="PROSITE" id="PS50011"/>
    </source>
</evidence>
<dbReference type="SUPFAM" id="SSF48452">
    <property type="entry name" value="TPR-like"/>
    <property type="match status" value="1"/>
</dbReference>
<dbReference type="InterPro" id="IPR000719">
    <property type="entry name" value="Prot_kinase_dom"/>
</dbReference>
<dbReference type="OrthoDB" id="185373at2759"/>
<dbReference type="InterPro" id="IPR017892">
    <property type="entry name" value="Pkinase_C"/>
</dbReference>
<dbReference type="PROSITE" id="PS00107">
    <property type="entry name" value="PROTEIN_KINASE_ATP"/>
    <property type="match status" value="1"/>
</dbReference>
<evidence type="ECO:0000256" key="11">
    <source>
        <dbReference type="SAM" id="Coils"/>
    </source>
</evidence>
<keyword evidence="6 10" id="KW-0547">Nucleotide-binding</keyword>
<dbReference type="PANTHER" id="PTHR47926">
    <property type="entry name" value="PENTATRICOPEPTIDE REPEAT-CONTAINING PROTEIN"/>
    <property type="match status" value="1"/>
</dbReference>
<dbReference type="NCBIfam" id="TIGR00756">
    <property type="entry name" value="PPR"/>
    <property type="match status" value="3"/>
</dbReference>
<keyword evidence="3" id="KW-0597">Phosphoprotein</keyword>
<evidence type="ECO:0000256" key="7">
    <source>
        <dbReference type="ARBA" id="ARBA00022777"/>
    </source>
</evidence>
<dbReference type="InterPro" id="IPR011990">
    <property type="entry name" value="TPR-like_helical_dom_sf"/>
</dbReference>
<evidence type="ECO:0000256" key="3">
    <source>
        <dbReference type="ARBA" id="ARBA00022553"/>
    </source>
</evidence>
<comment type="similarity">
    <text evidence="1">Belongs to the PPR family. PCMP-H subfamily.</text>
</comment>
<dbReference type="FunFam" id="1.25.40.10:FF:000073">
    <property type="entry name" value="Pentatricopeptide repeat-containing protein chloroplastic"/>
    <property type="match status" value="1"/>
</dbReference>
<dbReference type="GO" id="GO:0003723">
    <property type="term" value="F:RNA binding"/>
    <property type="evidence" value="ECO:0007669"/>
    <property type="project" value="InterPro"/>
</dbReference>
<feature type="binding site" evidence="10">
    <location>
        <position position="148"/>
    </location>
    <ligand>
        <name>ATP</name>
        <dbReference type="ChEBI" id="CHEBI:30616"/>
    </ligand>
</feature>
<feature type="repeat" description="PPR" evidence="9">
    <location>
        <begin position="745"/>
        <end position="779"/>
    </location>
</feature>
<dbReference type="InterPro" id="IPR000961">
    <property type="entry name" value="AGC-kinase_C"/>
</dbReference>
<dbReference type="CDD" id="cd05599">
    <property type="entry name" value="STKc_NDR_like"/>
    <property type="match status" value="1"/>
</dbReference>
<keyword evidence="16" id="KW-1185">Reference proteome</keyword>
<dbReference type="PANTHER" id="PTHR47926:SF518">
    <property type="entry name" value="(WILD MALAYSIAN BANANA) HYPOTHETICAL PROTEIN"/>
    <property type="match status" value="1"/>
</dbReference>
<keyword evidence="5" id="KW-0677">Repeat</keyword>
<feature type="region of interest" description="Disordered" evidence="12">
    <location>
        <begin position="17"/>
        <end position="40"/>
    </location>
</feature>
<evidence type="ECO:0000256" key="1">
    <source>
        <dbReference type="ARBA" id="ARBA00006643"/>
    </source>
</evidence>
<sequence>MDKAGCWFSKFKSKDKSKSLNKKETTGNGKELSKVAMSEEAPSNVTKQKVAAAKQYIEDHYKKQMKSLQERKERRDMLEKKLADAEVSEEEQTNLLKYLEKKETEYMRLQRHKMGADDFEPLTMIGKGAFGEVRICREKATSHVYAMKKLKKSEMLRRGQVEHVKAERNLLAEVDSNCIVKLYCSFQDEEYLYLIMEYLPGGDMMTLLMRKDTLTEDEARFYVAETVLAIEDIKPDNLLLDRNGHMKLSDFGLCKPLDCSNLQEKDFSVGNNLSGALQRDGRPVAPKRTQQEQLQHWQRNRRMLAYSTVGTPDYIAPEVLLKKGYGMECDWWSLGAIMYEMLVGYPPFYSDEPMSTCRKIVNWRSHLKFPEEAKLSPEAKDLISKMLCNVDQRLGTKGADEIKVLDEAHPWFKGIEWDKLYQIKAAFIPEVNDELDTQNFEKFEEADKQIQTSSKAGPWRKMLSSKDINFVGYTYKNFEIVNDHQLPEIAELKKKSSKTKRPSIKSLFGPSTFRRIRSSPLRGGILVVLQLAGLILAAQFHRRHYAAWKIDKLLLVTVQASDRFNINSQLEHLQAKYVGTGHADLNRFEWAVNIQRDSYASYVGHYPILAYFAIAENESIGRERYNFMQVYCPSPLHPESFLCLSVVSDQAECWKESTALRPQCPLTETHLVDTLEQMTSTQTLKTLLKNPTAVKTKSQAKQLHAQILITEGLCSTLLSALLSIYSNLNLLHDSLLVFNDLHSPPTLAWKSLIRCYASHGLPHQSLASFIEMRAAGRHPDRHVFPSVLKSCTLLMDLRLGESLHACIIRLGMDFDLYTGNALMNMYSKFQSLGESGRGVYGAPKVLDGMPEKWREGEYQSGFVKLNHGIVCEELEGEERILYFGGKAKRHIDGGKTLTKNSDKINSNELVDVSIGIDHFRQFNALLPQSSGNKEIGGRFSGEMSDISVRKIDVRTIPMDSVRKIFDMMPNKDLVSWNTVIAGNAQNGKYVEALTMVREVGNANLKPDSFTLSSVLPIFAEYVDVIKGKEIHGYAIRHGFDADLFLGSSLIDMYAKCTLVEDSCQVFNLLPRRDDISWNSIIAGCVQNGLFDEGLRFFRQMLKSKIKPRHVSFSSIMPACSHLTTLHLGKQLHGYIIRRGFDDNVFIASSLVDMYAKCGNITIARWIFDKMELHDMVAWTAIIMGYALHGHAHDAIFLFKQMEMEGVKPNDVAFVAVLTACSHAGLVDEAWKYFNSMTQEFGIAPSLEHYAAVADLLGRAGRLDEAFKFISDMHTGPTGSVWSTLLAACRVHKNVELAEKVAEKIFRVDPDNMGAYILLSNIYSAAKRWKDAAKLRISMRNKGMKKKPACSWIEVNNKVHAFVSGDKSHPCYDRINEALEVLLEQMEREGYVPDTKEVLQDVEEEQKKHLLCSHSERLAIAFGIISTPPGMTIRVTKNIRVCVDCHTATKFMSKIVGREIIVRDNSRFHHFKDGKCSCGDYW</sequence>
<feature type="repeat" description="PPR" evidence="9">
    <location>
        <begin position="972"/>
        <end position="1006"/>
    </location>
</feature>
<dbReference type="InterPro" id="IPR002885">
    <property type="entry name" value="PPR_rpt"/>
</dbReference>
<dbReference type="InterPro" id="IPR009846">
    <property type="entry name" value="SF3b5/RDS3-10"/>
</dbReference>
<feature type="repeat" description="PPR" evidence="9">
    <location>
        <begin position="1073"/>
        <end position="1107"/>
    </location>
</feature>
<dbReference type="InterPro" id="IPR032867">
    <property type="entry name" value="DYW_dom"/>
</dbReference>
<feature type="domain" description="Protein kinase" evidence="13">
    <location>
        <begin position="119"/>
        <end position="412"/>
    </location>
</feature>
<evidence type="ECO:0000256" key="9">
    <source>
        <dbReference type="PROSITE-ProRule" id="PRU00708"/>
    </source>
</evidence>
<keyword evidence="8 10" id="KW-0067">ATP-binding</keyword>
<dbReference type="Pfam" id="PF00069">
    <property type="entry name" value="Pkinase"/>
    <property type="match status" value="2"/>
</dbReference>
<dbReference type="SUPFAM" id="SSF56112">
    <property type="entry name" value="Protein kinase-like (PK-like)"/>
    <property type="match status" value="1"/>
</dbReference>
<dbReference type="Pfam" id="PF20431">
    <property type="entry name" value="E_motif"/>
    <property type="match status" value="1"/>
</dbReference>
<dbReference type="Gene3D" id="1.10.510.10">
    <property type="entry name" value="Transferase(Phosphotransferase) domain 1"/>
    <property type="match status" value="1"/>
</dbReference>
<dbReference type="CDD" id="cd21742">
    <property type="entry name" value="MobB_NDR_LATS-like"/>
    <property type="match status" value="1"/>
</dbReference>
<keyword evidence="11" id="KW-0175">Coiled coil</keyword>
<dbReference type="Proteomes" id="UP000516437">
    <property type="component" value="Chromosome 3"/>
</dbReference>
<dbReference type="InterPro" id="IPR046960">
    <property type="entry name" value="PPR_At4g14850-like_plant"/>
</dbReference>
<evidence type="ECO:0000259" key="14">
    <source>
        <dbReference type="PROSITE" id="PS51285"/>
    </source>
</evidence>
<dbReference type="InterPro" id="IPR017441">
    <property type="entry name" value="Protein_kinase_ATP_BS"/>
</dbReference>
<feature type="coiled-coil region" evidence="11">
    <location>
        <begin position="61"/>
        <end position="88"/>
    </location>
</feature>
<dbReference type="InterPro" id="IPR059233">
    <property type="entry name" value="MobB_NdrA/B/Cbk1"/>
</dbReference>
<organism evidence="15 16">
    <name type="scientific">Morella rubra</name>
    <name type="common">Chinese bayberry</name>
    <dbReference type="NCBI Taxonomy" id="262757"/>
    <lineage>
        <taxon>Eukaryota</taxon>
        <taxon>Viridiplantae</taxon>
        <taxon>Streptophyta</taxon>
        <taxon>Embryophyta</taxon>
        <taxon>Tracheophyta</taxon>
        <taxon>Spermatophyta</taxon>
        <taxon>Magnoliopsida</taxon>
        <taxon>eudicotyledons</taxon>
        <taxon>Gunneridae</taxon>
        <taxon>Pentapetalae</taxon>
        <taxon>rosids</taxon>
        <taxon>fabids</taxon>
        <taxon>Fagales</taxon>
        <taxon>Myricaceae</taxon>
        <taxon>Morella</taxon>
    </lineage>
</organism>
<dbReference type="Pfam" id="PF00433">
    <property type="entry name" value="Pkinase_C"/>
    <property type="match status" value="1"/>
</dbReference>
<dbReference type="EMBL" id="RXIC02000021">
    <property type="protein sequence ID" value="KAB1219260.1"/>
    <property type="molecule type" value="Genomic_DNA"/>
</dbReference>
<evidence type="ECO:0000256" key="4">
    <source>
        <dbReference type="ARBA" id="ARBA00022679"/>
    </source>
</evidence>
<evidence type="ECO:0008006" key="17">
    <source>
        <dbReference type="Google" id="ProtNLM"/>
    </source>
</evidence>
<accession>A0A6A1W901</accession>
<protein>
    <recommendedName>
        <fullName evidence="17">Pentatricopeptide repeat-containing protein</fullName>
    </recommendedName>
</protein>
<dbReference type="Pfam" id="PF01535">
    <property type="entry name" value="PPR"/>
    <property type="match status" value="4"/>
</dbReference>
<evidence type="ECO:0000256" key="10">
    <source>
        <dbReference type="PROSITE-ProRule" id="PRU10141"/>
    </source>
</evidence>
<dbReference type="GO" id="GO:0008270">
    <property type="term" value="F:zinc ion binding"/>
    <property type="evidence" value="ECO:0007669"/>
    <property type="project" value="InterPro"/>
</dbReference>
<dbReference type="GO" id="GO:0005524">
    <property type="term" value="F:ATP binding"/>
    <property type="evidence" value="ECO:0007669"/>
    <property type="project" value="UniProtKB-UniRule"/>
</dbReference>
<evidence type="ECO:0000256" key="5">
    <source>
        <dbReference type="ARBA" id="ARBA00022737"/>
    </source>
</evidence>
<feature type="repeat" description="PPR" evidence="9">
    <location>
        <begin position="1209"/>
        <end position="1244"/>
    </location>
</feature>
<name>A0A6A1W901_9ROSI</name>
<dbReference type="Pfam" id="PF13041">
    <property type="entry name" value="PPR_2"/>
    <property type="match status" value="2"/>
</dbReference>
<evidence type="ECO:0000256" key="8">
    <source>
        <dbReference type="ARBA" id="ARBA00022840"/>
    </source>
</evidence>
<dbReference type="Pfam" id="PF07189">
    <property type="entry name" value="SF3b10"/>
    <property type="match status" value="1"/>
</dbReference>
<feature type="domain" description="AGC-kinase C-terminal" evidence="14">
    <location>
        <begin position="413"/>
        <end position="485"/>
    </location>
</feature>
<evidence type="ECO:0000313" key="16">
    <source>
        <dbReference type="Proteomes" id="UP000516437"/>
    </source>
</evidence>
<dbReference type="FunFam" id="1.25.40.10:FF:000366">
    <property type="entry name" value="Pentatricopeptide (PPR) repeat-containing protein"/>
    <property type="match status" value="1"/>
</dbReference>
<keyword evidence="7" id="KW-0418">Kinase</keyword>
<keyword evidence="2" id="KW-0723">Serine/threonine-protein kinase</keyword>
<evidence type="ECO:0000256" key="12">
    <source>
        <dbReference type="SAM" id="MobiDB-lite"/>
    </source>
</evidence>
<dbReference type="FunFam" id="3.30.200.20:FF:000102">
    <property type="entry name" value="Non-specific serine/threonine protein kinase"/>
    <property type="match status" value="1"/>
</dbReference>
<dbReference type="SMART" id="SM00220">
    <property type="entry name" value="S_TKc"/>
    <property type="match status" value="1"/>
</dbReference>
<gene>
    <name evidence="15" type="ORF">CJ030_MR3G001257</name>
</gene>
<dbReference type="PROSITE" id="PS51375">
    <property type="entry name" value="PPR"/>
    <property type="match status" value="5"/>
</dbReference>
<dbReference type="Gene3D" id="1.25.40.10">
    <property type="entry name" value="Tetratricopeptide repeat domain"/>
    <property type="match status" value="5"/>
</dbReference>
<dbReference type="InterPro" id="IPR046848">
    <property type="entry name" value="E_motif"/>
</dbReference>
<dbReference type="GO" id="GO:0004674">
    <property type="term" value="F:protein serine/threonine kinase activity"/>
    <property type="evidence" value="ECO:0007669"/>
    <property type="project" value="UniProtKB-KW"/>
</dbReference>
<reference evidence="15 16" key="1">
    <citation type="journal article" date="2019" name="Plant Biotechnol. J.">
        <title>The red bayberry genome and genetic basis of sex determination.</title>
        <authorList>
            <person name="Jia H.M."/>
            <person name="Jia H.J."/>
            <person name="Cai Q.L."/>
            <person name="Wang Y."/>
            <person name="Zhao H.B."/>
            <person name="Yang W.F."/>
            <person name="Wang G.Y."/>
            <person name="Li Y.H."/>
            <person name="Zhan D.L."/>
            <person name="Shen Y.T."/>
            <person name="Niu Q.F."/>
            <person name="Chang L."/>
            <person name="Qiu J."/>
            <person name="Zhao L."/>
            <person name="Xie H.B."/>
            <person name="Fu W.Y."/>
            <person name="Jin J."/>
            <person name="Li X.W."/>
            <person name="Jiao Y."/>
            <person name="Zhou C.C."/>
            <person name="Tu T."/>
            <person name="Chai C.Y."/>
            <person name="Gao J.L."/>
            <person name="Fan L.J."/>
            <person name="van de Weg E."/>
            <person name="Wang J.Y."/>
            <person name="Gao Z.S."/>
        </authorList>
    </citation>
    <scope>NUCLEOTIDE SEQUENCE [LARGE SCALE GENOMIC DNA]</scope>
    <source>
        <tissue evidence="15">Leaves</tissue>
    </source>
</reference>
<evidence type="ECO:0000256" key="2">
    <source>
        <dbReference type="ARBA" id="ARBA00022527"/>
    </source>
</evidence>
<proteinExistence type="inferred from homology"/>
<dbReference type="Gene3D" id="3.30.200.20">
    <property type="entry name" value="Phosphorylase Kinase, domain 1"/>
    <property type="match status" value="2"/>
</dbReference>
<dbReference type="GO" id="GO:0009451">
    <property type="term" value="P:RNA modification"/>
    <property type="evidence" value="ECO:0007669"/>
    <property type="project" value="InterPro"/>
</dbReference>
<feature type="repeat" description="PPR" evidence="9">
    <location>
        <begin position="1174"/>
        <end position="1208"/>
    </location>
</feature>
<evidence type="ECO:0000256" key="6">
    <source>
        <dbReference type="ARBA" id="ARBA00022741"/>
    </source>
</evidence>
<dbReference type="Pfam" id="PF14432">
    <property type="entry name" value="DYW_deaminase"/>
    <property type="match status" value="1"/>
</dbReference>
<dbReference type="SMART" id="SM00133">
    <property type="entry name" value="S_TK_X"/>
    <property type="match status" value="1"/>
</dbReference>
<comment type="caution">
    <text evidence="15">The sequence shown here is derived from an EMBL/GenBank/DDBJ whole genome shotgun (WGS) entry which is preliminary data.</text>
</comment>